<accession>A0A410DX34</accession>
<dbReference type="KEGG" id="cmah:C1I91_19310"/>
<protein>
    <submittedName>
        <fullName evidence="1">Uncharacterized protein</fullName>
    </submittedName>
</protein>
<evidence type="ECO:0000313" key="1">
    <source>
        <dbReference type="EMBL" id="QAA33611.1"/>
    </source>
</evidence>
<sequence>MADTIYKIIPESHNFFPSDTKAIDGAVNILKTYIKADSISWEGFENTTFIDCGSNFELVKCSHCGANISEELWQEMMSRCYAESRFDNLNIYLQCCKKTSTLNELQYIMDCVFSKFVIEILNPVEPPCNHDVYEASKCFDKLKLKMITARY</sequence>
<evidence type="ECO:0000313" key="2">
    <source>
        <dbReference type="Proteomes" id="UP000286268"/>
    </source>
</evidence>
<organism evidence="1 2">
    <name type="scientific">Clostridium manihotivorum</name>
    <dbReference type="NCBI Taxonomy" id="2320868"/>
    <lineage>
        <taxon>Bacteria</taxon>
        <taxon>Bacillati</taxon>
        <taxon>Bacillota</taxon>
        <taxon>Clostridia</taxon>
        <taxon>Eubacteriales</taxon>
        <taxon>Clostridiaceae</taxon>
        <taxon>Clostridium</taxon>
    </lineage>
</organism>
<keyword evidence="2" id="KW-1185">Reference proteome</keyword>
<dbReference type="RefSeq" id="WP_128214338.1">
    <property type="nucleotide sequence ID" value="NZ_CP025746.1"/>
</dbReference>
<dbReference type="OrthoDB" id="7871924at2"/>
<proteinExistence type="predicted"/>
<name>A0A410DX34_9CLOT</name>
<gene>
    <name evidence="1" type="ORF">C1I91_19310</name>
</gene>
<reference evidence="1 2" key="1">
    <citation type="submission" date="2018-01" db="EMBL/GenBank/DDBJ databases">
        <title>Genome Sequencing and Assembly of Anaerobacter polyendosporus strain CT4.</title>
        <authorList>
            <person name="Tachaapaikoon C."/>
            <person name="Sutheeworapong S."/>
            <person name="Jenjaroenpun P."/>
            <person name="Wongsurawat T."/>
            <person name="Nookeaw I."/>
            <person name="Cheawchanlertfa P."/>
            <person name="Kosugi A."/>
            <person name="Cheevadhanarak S."/>
            <person name="Ratanakhanokchai K."/>
        </authorList>
    </citation>
    <scope>NUCLEOTIDE SEQUENCE [LARGE SCALE GENOMIC DNA]</scope>
    <source>
        <strain evidence="1 2">CT4</strain>
    </source>
</reference>
<dbReference type="Proteomes" id="UP000286268">
    <property type="component" value="Chromosome"/>
</dbReference>
<dbReference type="AlphaFoldDB" id="A0A410DX34"/>
<dbReference type="EMBL" id="CP025746">
    <property type="protein sequence ID" value="QAA33611.1"/>
    <property type="molecule type" value="Genomic_DNA"/>
</dbReference>